<accession>A0A2Z4GBK6</accession>
<dbReference type="GO" id="GO:0005524">
    <property type="term" value="F:ATP binding"/>
    <property type="evidence" value="ECO:0007669"/>
    <property type="project" value="UniProtKB-KW"/>
</dbReference>
<protein>
    <submittedName>
        <fullName evidence="6">Lipoprotein-releasing system ATP-binding protein LolD</fullName>
    </submittedName>
</protein>
<dbReference type="GO" id="GO:0016887">
    <property type="term" value="F:ATP hydrolysis activity"/>
    <property type="evidence" value="ECO:0007669"/>
    <property type="project" value="InterPro"/>
</dbReference>
<dbReference type="InterPro" id="IPR017911">
    <property type="entry name" value="MacB-like_ATP-bd"/>
</dbReference>
<dbReference type="GO" id="GO:0005886">
    <property type="term" value="C:plasma membrane"/>
    <property type="evidence" value="ECO:0007669"/>
    <property type="project" value="TreeGrafter"/>
</dbReference>
<dbReference type="PANTHER" id="PTHR24220:SF86">
    <property type="entry name" value="ABC TRANSPORTER ABCH.1"/>
    <property type="match status" value="1"/>
</dbReference>
<dbReference type="Proteomes" id="UP000249873">
    <property type="component" value="Chromosome"/>
</dbReference>
<name>A0A2Z4GBK6_9BACT</name>
<dbReference type="FunFam" id="3.40.50.300:FF:000032">
    <property type="entry name" value="Export ABC transporter ATP-binding protein"/>
    <property type="match status" value="1"/>
</dbReference>
<dbReference type="InterPro" id="IPR015854">
    <property type="entry name" value="ABC_transpr_LolD-like"/>
</dbReference>
<proteinExistence type="inferred from homology"/>
<keyword evidence="2" id="KW-0547">Nucleotide-binding</keyword>
<dbReference type="OrthoDB" id="1114670at2"/>
<feature type="domain" description="ABC transporter" evidence="5">
    <location>
        <begin position="2"/>
        <end position="216"/>
    </location>
</feature>
<sequence length="216" mass="23670">MLKAEGVYKKYGELEVLKGIDLSIGSGEIVAIVGPSGAGKTTLLQILGTLDSSDSGKIYLDNMEVSSLSEKQIVKLRNEQLGFVFQFHNLMAELTAVENVCLPGWIGKRSEKEVKERAIELLTTLGLKDRGDHLPSELSGGEQQRVAVARALINSPKIIFADEPTGNLDTQNALDLHNLLLDIREKFNCAFVIVTHNKELAEMADRVITLKDGRVV</sequence>
<keyword evidence="7" id="KW-1185">Reference proteome</keyword>
<dbReference type="RefSeq" id="WP_111371623.1">
    <property type="nucleotide sequence ID" value="NZ_CP029480.1"/>
</dbReference>
<dbReference type="SMART" id="SM00382">
    <property type="entry name" value="AAA"/>
    <property type="match status" value="1"/>
</dbReference>
<evidence type="ECO:0000256" key="3">
    <source>
        <dbReference type="ARBA" id="ARBA00022840"/>
    </source>
</evidence>
<dbReference type="PANTHER" id="PTHR24220">
    <property type="entry name" value="IMPORT ATP-BINDING PROTEIN"/>
    <property type="match status" value="1"/>
</dbReference>
<dbReference type="InterPro" id="IPR003593">
    <property type="entry name" value="AAA+_ATPase"/>
</dbReference>
<evidence type="ECO:0000256" key="1">
    <source>
        <dbReference type="ARBA" id="ARBA00022448"/>
    </source>
</evidence>
<dbReference type="AlphaFoldDB" id="A0A2Z4GBK6"/>
<evidence type="ECO:0000256" key="4">
    <source>
        <dbReference type="ARBA" id="ARBA00038388"/>
    </source>
</evidence>
<dbReference type="PROSITE" id="PS00211">
    <property type="entry name" value="ABC_TRANSPORTER_1"/>
    <property type="match status" value="1"/>
</dbReference>
<dbReference type="CDD" id="cd03255">
    <property type="entry name" value="ABC_MJ0796_LolCDE_FtsE"/>
    <property type="match status" value="1"/>
</dbReference>
<dbReference type="GO" id="GO:0098796">
    <property type="term" value="C:membrane protein complex"/>
    <property type="evidence" value="ECO:0007669"/>
    <property type="project" value="UniProtKB-ARBA"/>
</dbReference>
<evidence type="ECO:0000313" key="6">
    <source>
        <dbReference type="EMBL" id="AWV98430.1"/>
    </source>
</evidence>
<dbReference type="PROSITE" id="PS50893">
    <property type="entry name" value="ABC_TRANSPORTER_2"/>
    <property type="match status" value="1"/>
</dbReference>
<keyword evidence="6" id="KW-0449">Lipoprotein</keyword>
<keyword evidence="1" id="KW-0813">Transport</keyword>
<evidence type="ECO:0000256" key="2">
    <source>
        <dbReference type="ARBA" id="ARBA00022741"/>
    </source>
</evidence>
<dbReference type="GO" id="GO:0022857">
    <property type="term" value="F:transmembrane transporter activity"/>
    <property type="evidence" value="ECO:0007669"/>
    <property type="project" value="TreeGrafter"/>
</dbReference>
<dbReference type="InterPro" id="IPR017871">
    <property type="entry name" value="ABC_transporter-like_CS"/>
</dbReference>
<comment type="similarity">
    <text evidence="4">Belongs to the ABC transporter superfamily. Macrolide exporter (TC 3.A.1.122) family.</text>
</comment>
<reference evidence="6 7" key="1">
    <citation type="submission" date="2018-05" db="EMBL/GenBank/DDBJ databases">
        <title>Complete genome sequence of Arcticibacterium luteifluviistationis SM1504T, a cytophagaceae bacterium isolated from Arctic surface seawater.</title>
        <authorList>
            <person name="Li Y."/>
            <person name="Qin Q.-L."/>
        </authorList>
    </citation>
    <scope>NUCLEOTIDE SEQUENCE [LARGE SCALE GENOMIC DNA]</scope>
    <source>
        <strain evidence="6 7">SM1504</strain>
    </source>
</reference>
<dbReference type="Pfam" id="PF00005">
    <property type="entry name" value="ABC_tran"/>
    <property type="match status" value="1"/>
</dbReference>
<keyword evidence="3 6" id="KW-0067">ATP-binding</keyword>
<evidence type="ECO:0000259" key="5">
    <source>
        <dbReference type="PROSITE" id="PS50893"/>
    </source>
</evidence>
<dbReference type="EMBL" id="CP029480">
    <property type="protein sequence ID" value="AWV98430.1"/>
    <property type="molecule type" value="Genomic_DNA"/>
</dbReference>
<dbReference type="InterPro" id="IPR027417">
    <property type="entry name" value="P-loop_NTPase"/>
</dbReference>
<dbReference type="KEGG" id="als:DJ013_09685"/>
<organism evidence="6 7">
    <name type="scientific">Arcticibacterium luteifluviistationis</name>
    <dbReference type="NCBI Taxonomy" id="1784714"/>
    <lineage>
        <taxon>Bacteria</taxon>
        <taxon>Pseudomonadati</taxon>
        <taxon>Bacteroidota</taxon>
        <taxon>Cytophagia</taxon>
        <taxon>Cytophagales</taxon>
        <taxon>Leadbetterellaceae</taxon>
        <taxon>Arcticibacterium</taxon>
    </lineage>
</organism>
<dbReference type="InterPro" id="IPR003439">
    <property type="entry name" value="ABC_transporter-like_ATP-bd"/>
</dbReference>
<dbReference type="Gene3D" id="3.40.50.300">
    <property type="entry name" value="P-loop containing nucleotide triphosphate hydrolases"/>
    <property type="match status" value="1"/>
</dbReference>
<dbReference type="SUPFAM" id="SSF52540">
    <property type="entry name" value="P-loop containing nucleoside triphosphate hydrolases"/>
    <property type="match status" value="1"/>
</dbReference>
<gene>
    <name evidence="6" type="ORF">DJ013_09685</name>
</gene>
<evidence type="ECO:0000313" key="7">
    <source>
        <dbReference type="Proteomes" id="UP000249873"/>
    </source>
</evidence>